<name>A0A1I7KYD9_9BACL</name>
<keyword evidence="2" id="KW-1185">Reference proteome</keyword>
<gene>
    <name evidence="1" type="ORF">SAMN05421543_1212</name>
</gene>
<evidence type="ECO:0000313" key="1">
    <source>
        <dbReference type="EMBL" id="SFV02316.1"/>
    </source>
</evidence>
<proteinExistence type="predicted"/>
<dbReference type="STRING" id="392015.SAMN05421543_1212"/>
<reference evidence="2" key="1">
    <citation type="submission" date="2016-10" db="EMBL/GenBank/DDBJ databases">
        <authorList>
            <person name="Varghese N."/>
        </authorList>
    </citation>
    <scope>NUCLEOTIDE SEQUENCE [LARGE SCALE GENOMIC DNA]</scope>
    <source>
        <strain evidence="2">DSM 17980</strain>
    </source>
</reference>
<accession>A0A1I7KYD9</accession>
<dbReference type="EMBL" id="FPBV01000021">
    <property type="protein sequence ID" value="SFV02316.1"/>
    <property type="molecule type" value="Genomic_DNA"/>
</dbReference>
<dbReference type="AlphaFoldDB" id="A0A1I7KYD9"/>
<organism evidence="1 2">
    <name type="scientific">Alicyclobacillus macrosporangiidus</name>
    <dbReference type="NCBI Taxonomy" id="392015"/>
    <lineage>
        <taxon>Bacteria</taxon>
        <taxon>Bacillati</taxon>
        <taxon>Bacillota</taxon>
        <taxon>Bacilli</taxon>
        <taxon>Bacillales</taxon>
        <taxon>Alicyclobacillaceae</taxon>
        <taxon>Alicyclobacillus</taxon>
    </lineage>
</organism>
<evidence type="ECO:0000313" key="2">
    <source>
        <dbReference type="Proteomes" id="UP000183508"/>
    </source>
</evidence>
<protein>
    <submittedName>
        <fullName evidence="1">Uncharacterized protein</fullName>
    </submittedName>
</protein>
<sequence>MKEPLRAELAFHDLDETWELVCPELHISCVGNDPPALREEFSNDFDVLWHEYACAQDDELTPGGIRLKRKLHALVDFIQSGV</sequence>
<dbReference type="Proteomes" id="UP000183508">
    <property type="component" value="Unassembled WGS sequence"/>
</dbReference>